<evidence type="ECO:0000256" key="1">
    <source>
        <dbReference type="ARBA" id="ARBA00022723"/>
    </source>
</evidence>
<evidence type="ECO:0000259" key="8">
    <source>
        <dbReference type="PROSITE" id="PS51843"/>
    </source>
</evidence>
<keyword evidence="7" id="KW-0675">Receptor</keyword>
<dbReference type="GO" id="GO:0030154">
    <property type="term" value="P:cell differentiation"/>
    <property type="evidence" value="ECO:0007669"/>
    <property type="project" value="TreeGrafter"/>
</dbReference>
<dbReference type="PANTHER" id="PTHR24082">
    <property type="entry name" value="NUCLEAR HORMONE RECEPTOR"/>
    <property type="match status" value="1"/>
</dbReference>
<dbReference type="GO" id="GO:0000978">
    <property type="term" value="F:RNA polymerase II cis-regulatory region sequence-specific DNA binding"/>
    <property type="evidence" value="ECO:0007669"/>
    <property type="project" value="TreeGrafter"/>
</dbReference>
<dbReference type="SUPFAM" id="SSF48508">
    <property type="entry name" value="Nuclear receptor ligand-binding domain"/>
    <property type="match status" value="1"/>
</dbReference>
<dbReference type="GO" id="GO:0004879">
    <property type="term" value="F:nuclear receptor activity"/>
    <property type="evidence" value="ECO:0007669"/>
    <property type="project" value="TreeGrafter"/>
</dbReference>
<keyword evidence="3" id="KW-0862">Zinc</keyword>
<dbReference type="GO" id="GO:0008270">
    <property type="term" value="F:zinc ion binding"/>
    <property type="evidence" value="ECO:0007669"/>
    <property type="project" value="UniProtKB-KW"/>
</dbReference>
<dbReference type="InterPro" id="IPR000536">
    <property type="entry name" value="Nucl_hrmn_rcpt_lig-bd"/>
</dbReference>
<keyword evidence="10" id="KW-1185">Reference proteome</keyword>
<dbReference type="EMBL" id="OC915149">
    <property type="protein sequence ID" value="CAD7638920.1"/>
    <property type="molecule type" value="Genomic_DNA"/>
</dbReference>
<dbReference type="GO" id="GO:0045944">
    <property type="term" value="P:positive regulation of transcription by RNA polymerase II"/>
    <property type="evidence" value="ECO:0007669"/>
    <property type="project" value="TreeGrafter"/>
</dbReference>
<evidence type="ECO:0000256" key="6">
    <source>
        <dbReference type="ARBA" id="ARBA00023163"/>
    </source>
</evidence>
<dbReference type="Gene3D" id="1.10.565.10">
    <property type="entry name" value="Retinoid X Receptor"/>
    <property type="match status" value="1"/>
</dbReference>
<accession>A0A7R9LE97</accession>
<evidence type="ECO:0000256" key="7">
    <source>
        <dbReference type="ARBA" id="ARBA00023170"/>
    </source>
</evidence>
<evidence type="ECO:0000313" key="9">
    <source>
        <dbReference type="EMBL" id="CAD7638920.1"/>
    </source>
</evidence>
<dbReference type="Proteomes" id="UP000728032">
    <property type="component" value="Unassembled WGS sequence"/>
</dbReference>
<dbReference type="InterPro" id="IPR035500">
    <property type="entry name" value="NHR-like_dom_sf"/>
</dbReference>
<dbReference type="EMBL" id="CAJPVJ010000324">
    <property type="protein sequence ID" value="CAG2162073.1"/>
    <property type="molecule type" value="Genomic_DNA"/>
</dbReference>
<dbReference type="InterPro" id="IPR050234">
    <property type="entry name" value="Nuclear_hormone_rcpt_NR1"/>
</dbReference>
<keyword evidence="4" id="KW-0805">Transcription regulation</keyword>
<keyword evidence="6" id="KW-0804">Transcription</keyword>
<protein>
    <recommendedName>
        <fullName evidence="8">NR LBD domain-containing protein</fullName>
    </recommendedName>
</protein>
<proteinExistence type="predicted"/>
<dbReference type="PROSITE" id="PS51843">
    <property type="entry name" value="NR_LBD"/>
    <property type="match status" value="1"/>
</dbReference>
<evidence type="ECO:0000256" key="2">
    <source>
        <dbReference type="ARBA" id="ARBA00022771"/>
    </source>
</evidence>
<keyword evidence="5" id="KW-0238">DNA-binding</keyword>
<gene>
    <name evidence="9" type="ORF">ONB1V03_LOCUS1673</name>
</gene>
<keyword evidence="1" id="KW-0479">Metal-binding</keyword>
<dbReference type="GO" id="GO:0000122">
    <property type="term" value="P:negative regulation of transcription by RNA polymerase II"/>
    <property type="evidence" value="ECO:0007669"/>
    <property type="project" value="TreeGrafter"/>
</dbReference>
<sequence>MKNTEIITRSSESSSSSDKFMDSVVVSDIYENNKTVLRNVLALNQSIKSNFKHKNPMNTSVTQELTQYLSTPILRPINTYKDLNEIECKHLLDLYLASKVFHFPKTNMKYIHITNIIEFYINWCNRIEMDTQCIVSLAKELTSNVDICLNDQIALVKYGSMEISVLRANYNYDLQTENWTIYLNNDNSCISSVHILKDEKRNLYGVYKSHFNKIIPEWNWDRVLVDLLTVIILFNPNRPSIINKDKIKYQQQLYIYLLQRIEILNGVEDYIEYFGPVSQEMFRDIYKD</sequence>
<dbReference type="AlphaFoldDB" id="A0A7R9LE97"/>
<organism evidence="9">
    <name type="scientific">Oppiella nova</name>
    <dbReference type="NCBI Taxonomy" id="334625"/>
    <lineage>
        <taxon>Eukaryota</taxon>
        <taxon>Metazoa</taxon>
        <taxon>Ecdysozoa</taxon>
        <taxon>Arthropoda</taxon>
        <taxon>Chelicerata</taxon>
        <taxon>Arachnida</taxon>
        <taxon>Acari</taxon>
        <taxon>Acariformes</taxon>
        <taxon>Sarcoptiformes</taxon>
        <taxon>Oribatida</taxon>
        <taxon>Brachypylina</taxon>
        <taxon>Oppioidea</taxon>
        <taxon>Oppiidae</taxon>
        <taxon>Oppiella</taxon>
    </lineage>
</organism>
<keyword evidence="2" id="KW-0863">Zinc-finger</keyword>
<evidence type="ECO:0000256" key="3">
    <source>
        <dbReference type="ARBA" id="ARBA00022833"/>
    </source>
</evidence>
<feature type="domain" description="NR LBD" evidence="8">
    <location>
        <begin position="87"/>
        <end position="288"/>
    </location>
</feature>
<evidence type="ECO:0000313" key="10">
    <source>
        <dbReference type="Proteomes" id="UP000728032"/>
    </source>
</evidence>
<dbReference type="PANTHER" id="PTHR24082:SF283">
    <property type="entry name" value="NUCLEAR HORMONE RECEPTOR HR96"/>
    <property type="match status" value="1"/>
</dbReference>
<name>A0A7R9LE97_9ACAR</name>
<dbReference type="OrthoDB" id="6355676at2759"/>
<evidence type="ECO:0000256" key="4">
    <source>
        <dbReference type="ARBA" id="ARBA00023015"/>
    </source>
</evidence>
<evidence type="ECO:0000256" key="5">
    <source>
        <dbReference type="ARBA" id="ARBA00023125"/>
    </source>
</evidence>
<reference evidence="9" key="1">
    <citation type="submission" date="2020-11" db="EMBL/GenBank/DDBJ databases">
        <authorList>
            <person name="Tran Van P."/>
        </authorList>
    </citation>
    <scope>NUCLEOTIDE SEQUENCE</scope>
</reference>